<sequence length="141" mass="16152">FEIFFIPISNLSLISPKFQTLYKPSLFHYSKEGWKARKRAPRKSLRVLVSIAQISLFSLLFLVKVDGVKLISQLVVFGPLPGTRYRRSRSSISVSLIPRAVPEFFGEPPCFRRIPYLFSLFQFVRMIEGLVLTSLIVLEAS</sequence>
<proteinExistence type="predicted"/>
<accession>A0ABD2SK61</accession>
<feature type="non-terminal residue" evidence="1">
    <location>
        <position position="1"/>
    </location>
</feature>
<comment type="caution">
    <text evidence="1">The sequence shown here is derived from an EMBL/GenBank/DDBJ whole genome shotgun (WGS) entry which is preliminary data.</text>
</comment>
<gene>
    <name evidence="1" type="ORF">AABB24_023609</name>
</gene>
<keyword evidence="2" id="KW-1185">Reference proteome</keyword>
<reference evidence="1 2" key="1">
    <citation type="submission" date="2024-05" db="EMBL/GenBank/DDBJ databases">
        <title>De novo assembly of an allotetraploid wild potato.</title>
        <authorList>
            <person name="Hosaka A.J."/>
        </authorList>
    </citation>
    <scope>NUCLEOTIDE SEQUENCE [LARGE SCALE GENOMIC DNA]</scope>
    <source>
        <tissue evidence="1">Young leaves</tissue>
    </source>
</reference>
<evidence type="ECO:0000313" key="1">
    <source>
        <dbReference type="EMBL" id="KAL3344261.1"/>
    </source>
</evidence>
<name>A0ABD2SK61_9SOLN</name>
<organism evidence="1 2">
    <name type="scientific">Solanum stoloniferum</name>
    <dbReference type="NCBI Taxonomy" id="62892"/>
    <lineage>
        <taxon>Eukaryota</taxon>
        <taxon>Viridiplantae</taxon>
        <taxon>Streptophyta</taxon>
        <taxon>Embryophyta</taxon>
        <taxon>Tracheophyta</taxon>
        <taxon>Spermatophyta</taxon>
        <taxon>Magnoliopsida</taxon>
        <taxon>eudicotyledons</taxon>
        <taxon>Gunneridae</taxon>
        <taxon>Pentapetalae</taxon>
        <taxon>asterids</taxon>
        <taxon>lamiids</taxon>
        <taxon>Solanales</taxon>
        <taxon>Solanaceae</taxon>
        <taxon>Solanoideae</taxon>
        <taxon>Solaneae</taxon>
        <taxon>Solanum</taxon>
    </lineage>
</organism>
<dbReference type="EMBL" id="JBJKTR010000014">
    <property type="protein sequence ID" value="KAL3344261.1"/>
    <property type="molecule type" value="Genomic_DNA"/>
</dbReference>
<evidence type="ECO:0000313" key="2">
    <source>
        <dbReference type="Proteomes" id="UP001627284"/>
    </source>
</evidence>
<dbReference type="Proteomes" id="UP001627284">
    <property type="component" value="Unassembled WGS sequence"/>
</dbReference>
<protein>
    <submittedName>
        <fullName evidence="1">Uncharacterized protein</fullName>
    </submittedName>
</protein>
<dbReference type="AlphaFoldDB" id="A0ABD2SK61"/>